<comment type="caution">
    <text evidence="1">The sequence shown here is derived from an EMBL/GenBank/DDBJ whole genome shotgun (WGS) entry which is preliminary data.</text>
</comment>
<keyword evidence="2" id="KW-1185">Reference proteome</keyword>
<dbReference type="Proteomes" id="UP000298663">
    <property type="component" value="Unassembled WGS sequence"/>
</dbReference>
<dbReference type="OrthoDB" id="252722at2759"/>
<reference evidence="1 2" key="1">
    <citation type="journal article" date="2015" name="Genome Biol.">
        <title>Comparative genomics of Steinernema reveals deeply conserved gene regulatory networks.</title>
        <authorList>
            <person name="Dillman A.R."/>
            <person name="Macchietto M."/>
            <person name="Porter C.F."/>
            <person name="Rogers A."/>
            <person name="Williams B."/>
            <person name="Antoshechkin I."/>
            <person name="Lee M.M."/>
            <person name="Goodwin Z."/>
            <person name="Lu X."/>
            <person name="Lewis E.E."/>
            <person name="Goodrich-Blair H."/>
            <person name="Stock S.P."/>
            <person name="Adams B.J."/>
            <person name="Sternberg P.W."/>
            <person name="Mortazavi A."/>
        </authorList>
    </citation>
    <scope>NUCLEOTIDE SEQUENCE [LARGE SCALE GENOMIC DNA]</scope>
    <source>
        <strain evidence="1 2">ALL</strain>
    </source>
</reference>
<organism evidence="1 2">
    <name type="scientific">Steinernema carpocapsae</name>
    <name type="common">Entomopathogenic nematode</name>
    <dbReference type="NCBI Taxonomy" id="34508"/>
    <lineage>
        <taxon>Eukaryota</taxon>
        <taxon>Metazoa</taxon>
        <taxon>Ecdysozoa</taxon>
        <taxon>Nematoda</taxon>
        <taxon>Chromadorea</taxon>
        <taxon>Rhabditida</taxon>
        <taxon>Tylenchina</taxon>
        <taxon>Panagrolaimomorpha</taxon>
        <taxon>Strongyloidoidea</taxon>
        <taxon>Steinernematidae</taxon>
        <taxon>Steinernema</taxon>
    </lineage>
</organism>
<sequence length="95" mass="10007">MCVQAGLNGDILVGTSLALLCFNNDGVYQRDVNLASSSNGPNGSNCTNGGSVRLSVPCCVVCPTTRSIVAVVKLCKKRRTRVDLISRCSTTTQLN</sequence>
<proteinExistence type="predicted"/>
<accession>A0A4U8UI82</accession>
<name>A0A4U8UI82_STECR</name>
<protein>
    <submittedName>
        <fullName evidence="1">Uncharacterized protein</fullName>
    </submittedName>
</protein>
<dbReference type="EMBL" id="AZBU02000001">
    <property type="protein sequence ID" value="TMS32642.1"/>
    <property type="molecule type" value="Genomic_DNA"/>
</dbReference>
<reference evidence="1 2" key="2">
    <citation type="journal article" date="2019" name="G3 (Bethesda)">
        <title>Hybrid Assembly of the Genome of the Entomopathogenic Nematode Steinernema carpocapsae Identifies the X-Chromosome.</title>
        <authorList>
            <person name="Serra L."/>
            <person name="Macchietto M."/>
            <person name="Macias-Munoz A."/>
            <person name="McGill C.J."/>
            <person name="Rodriguez I.M."/>
            <person name="Rodriguez B."/>
            <person name="Murad R."/>
            <person name="Mortazavi A."/>
        </authorList>
    </citation>
    <scope>NUCLEOTIDE SEQUENCE [LARGE SCALE GENOMIC DNA]</scope>
    <source>
        <strain evidence="1 2">ALL</strain>
    </source>
</reference>
<gene>
    <name evidence="1" type="ORF">L596_000459</name>
</gene>
<dbReference type="AlphaFoldDB" id="A0A4U8UI82"/>
<evidence type="ECO:0000313" key="1">
    <source>
        <dbReference type="EMBL" id="TMS32642.1"/>
    </source>
</evidence>
<evidence type="ECO:0000313" key="2">
    <source>
        <dbReference type="Proteomes" id="UP000298663"/>
    </source>
</evidence>